<feature type="transmembrane region" description="Helical" evidence="1">
    <location>
        <begin position="21"/>
        <end position="48"/>
    </location>
</feature>
<dbReference type="Pfam" id="PF10031">
    <property type="entry name" value="DUF2273"/>
    <property type="match status" value="1"/>
</dbReference>
<dbReference type="AlphaFoldDB" id="A0A653IFE5"/>
<evidence type="ECO:0000313" key="3">
    <source>
        <dbReference type="Proteomes" id="UP000439752"/>
    </source>
</evidence>
<keyword evidence="3" id="KW-1185">Reference proteome</keyword>
<dbReference type="EMBL" id="CABWKQ010000027">
    <property type="protein sequence ID" value="VWX37596.1"/>
    <property type="molecule type" value="Genomic_DNA"/>
</dbReference>
<evidence type="ECO:0000256" key="1">
    <source>
        <dbReference type="SAM" id="Phobius"/>
    </source>
</evidence>
<accession>A0A653IFE5</accession>
<name>A0A653IFE5_9BACL</name>
<protein>
    <recommendedName>
        <fullName evidence="4">DUF2273 domain-containing protein</fullName>
    </recommendedName>
</protein>
<keyword evidence="1" id="KW-1133">Transmembrane helix</keyword>
<keyword evidence="1" id="KW-0812">Transmembrane</keyword>
<sequence length="68" mass="7707">MSMKELLYPYRFRLVGAGIGLILAILFLTIGFGPTLLLLVFATIGFLIGKWRDGALDIEGWIQFFQRD</sequence>
<gene>
    <name evidence="2" type="ORF">EXIGUO9Y_330020</name>
</gene>
<organism evidence="2 3">
    <name type="scientific">Exiguobacterium oxidotolerans</name>
    <dbReference type="NCBI Taxonomy" id="223958"/>
    <lineage>
        <taxon>Bacteria</taxon>
        <taxon>Bacillati</taxon>
        <taxon>Bacillota</taxon>
        <taxon>Bacilli</taxon>
        <taxon>Bacillales</taxon>
        <taxon>Bacillales Family XII. Incertae Sedis</taxon>
        <taxon>Exiguobacterium</taxon>
    </lineage>
</organism>
<dbReference type="RefSeq" id="WP_159173584.1">
    <property type="nucleotide sequence ID" value="NZ_LR732312.1"/>
</dbReference>
<proteinExistence type="predicted"/>
<dbReference type="Proteomes" id="UP000439752">
    <property type="component" value="Unassembled WGS sequence"/>
</dbReference>
<evidence type="ECO:0000313" key="2">
    <source>
        <dbReference type="EMBL" id="VWX37596.1"/>
    </source>
</evidence>
<evidence type="ECO:0008006" key="4">
    <source>
        <dbReference type="Google" id="ProtNLM"/>
    </source>
</evidence>
<reference evidence="2 3" key="1">
    <citation type="submission" date="2019-10" db="EMBL/GenBank/DDBJ databases">
        <authorList>
            <person name="Karimi E."/>
        </authorList>
    </citation>
    <scope>NUCLEOTIDE SEQUENCE [LARGE SCALE GENOMIC DNA]</scope>
    <source>
        <strain evidence="2">Exiguobacterium sp. 9Y</strain>
    </source>
</reference>
<dbReference type="InterPro" id="IPR018730">
    <property type="entry name" value="DUF2273"/>
</dbReference>
<keyword evidence="1" id="KW-0472">Membrane</keyword>